<dbReference type="EMBL" id="JBGFUD010013713">
    <property type="protein sequence ID" value="MFH4983778.1"/>
    <property type="molecule type" value="Genomic_DNA"/>
</dbReference>
<keyword evidence="6" id="KW-0007">Acetylation</keyword>
<dbReference type="InterPro" id="IPR025995">
    <property type="entry name" value="Tudor-knot"/>
</dbReference>
<evidence type="ECO:0000256" key="4">
    <source>
        <dbReference type="ARBA" id="ARBA00022679"/>
    </source>
</evidence>
<accession>A0ABD6EVE8</accession>
<dbReference type="GO" id="GO:0006281">
    <property type="term" value="P:DNA repair"/>
    <property type="evidence" value="ECO:0007669"/>
    <property type="project" value="UniProtKB-KW"/>
</dbReference>
<gene>
    <name evidence="13" type="ORF">AB6A40_010487</name>
</gene>
<dbReference type="Gene3D" id="2.30.30.140">
    <property type="match status" value="1"/>
</dbReference>
<comment type="caution">
    <text evidence="13">The sequence shown here is derived from an EMBL/GenBank/DDBJ whole genome shotgun (WGS) entry which is preliminary data.</text>
</comment>
<keyword evidence="8" id="KW-0804">Transcription</keyword>
<evidence type="ECO:0000256" key="5">
    <source>
        <dbReference type="ARBA" id="ARBA00022763"/>
    </source>
</evidence>
<comment type="subcellular location">
    <subcellularLocation>
        <location evidence="1">Nucleus</location>
    </subcellularLocation>
</comment>
<dbReference type="GO" id="GO:0032991">
    <property type="term" value="C:protein-containing complex"/>
    <property type="evidence" value="ECO:0007669"/>
    <property type="project" value="UniProtKB-ARBA"/>
</dbReference>
<evidence type="ECO:0000256" key="7">
    <source>
        <dbReference type="ARBA" id="ARBA00023015"/>
    </source>
</evidence>
<dbReference type="SMART" id="SM00298">
    <property type="entry name" value="CHROMO"/>
    <property type="match status" value="1"/>
</dbReference>
<keyword evidence="7" id="KW-0805">Transcription regulation</keyword>
<dbReference type="FunFam" id="2.30.30.140:FF:000013">
    <property type="entry name" value="Histone acetyltransferase"/>
    <property type="match status" value="1"/>
</dbReference>
<sequence length="144" mass="16242">MDFGDKWPVESLVDGARLKVKMTGTGNYREAEILSIKPTADGKYRFYVHYIDCNRRLDEWVDEASLDLSNVRFPQKGGKIHKNQIETASSSRASSAEREMPSKKGGSRKRKQPTDAMEYVKVEEPTTQPPSPFSMQVDQKGISA</sequence>
<comment type="similarity">
    <text evidence="2">Belongs to the MYST (SAS/MOZ) family.</text>
</comment>
<evidence type="ECO:0000256" key="2">
    <source>
        <dbReference type="ARBA" id="ARBA00010107"/>
    </source>
</evidence>
<evidence type="ECO:0000256" key="10">
    <source>
        <dbReference type="ARBA" id="ARBA00023242"/>
    </source>
</evidence>
<keyword evidence="5" id="KW-0227">DNA damage</keyword>
<organism evidence="13 14">
    <name type="scientific">Gnathostoma spinigerum</name>
    <dbReference type="NCBI Taxonomy" id="75299"/>
    <lineage>
        <taxon>Eukaryota</taxon>
        <taxon>Metazoa</taxon>
        <taxon>Ecdysozoa</taxon>
        <taxon>Nematoda</taxon>
        <taxon>Chromadorea</taxon>
        <taxon>Rhabditida</taxon>
        <taxon>Spirurina</taxon>
        <taxon>Gnathostomatomorpha</taxon>
        <taxon>Gnathostomatoidea</taxon>
        <taxon>Gnathostomatidae</taxon>
        <taxon>Gnathostoma</taxon>
    </lineage>
</organism>
<dbReference type="SUPFAM" id="SSF54160">
    <property type="entry name" value="Chromo domain-like"/>
    <property type="match status" value="1"/>
</dbReference>
<evidence type="ECO:0000256" key="8">
    <source>
        <dbReference type="ARBA" id="ARBA00023163"/>
    </source>
</evidence>
<dbReference type="EC" id="2.3.1.48" evidence="3"/>
<evidence type="ECO:0000313" key="13">
    <source>
        <dbReference type="EMBL" id="MFH4983778.1"/>
    </source>
</evidence>
<dbReference type="Pfam" id="PF11717">
    <property type="entry name" value="Tudor-knot"/>
    <property type="match status" value="1"/>
</dbReference>
<protein>
    <recommendedName>
        <fullName evidence="3">histone acetyltransferase</fullName>
        <ecNumber evidence="3">2.3.1.48</ecNumber>
    </recommendedName>
</protein>
<feature type="region of interest" description="Disordered" evidence="11">
    <location>
        <begin position="78"/>
        <end position="144"/>
    </location>
</feature>
<dbReference type="GO" id="GO:0010468">
    <property type="term" value="P:regulation of gene expression"/>
    <property type="evidence" value="ECO:0007669"/>
    <property type="project" value="UniProtKB-ARBA"/>
</dbReference>
<keyword evidence="14" id="KW-1185">Reference proteome</keyword>
<dbReference type="GO" id="GO:0000785">
    <property type="term" value="C:chromatin"/>
    <property type="evidence" value="ECO:0007669"/>
    <property type="project" value="UniProtKB-ARBA"/>
</dbReference>
<proteinExistence type="inferred from homology"/>
<reference evidence="13 14" key="1">
    <citation type="submission" date="2024-08" db="EMBL/GenBank/DDBJ databases">
        <title>Gnathostoma spinigerum genome.</title>
        <authorList>
            <person name="Gonzalez-Bertolin B."/>
            <person name="Monzon S."/>
            <person name="Zaballos A."/>
            <person name="Jimenez P."/>
            <person name="Dekumyoy P."/>
            <person name="Varona S."/>
            <person name="Cuesta I."/>
            <person name="Sumanam S."/>
            <person name="Adisakwattana P."/>
            <person name="Gasser R.B."/>
            <person name="Hernandez-Gonzalez A."/>
            <person name="Young N.D."/>
            <person name="Perteguer M.J."/>
        </authorList>
    </citation>
    <scope>NUCLEOTIDE SEQUENCE [LARGE SCALE GENOMIC DNA]</scope>
    <source>
        <strain evidence="13">AL3</strain>
        <tissue evidence="13">Liver</tissue>
    </source>
</reference>
<evidence type="ECO:0000259" key="12">
    <source>
        <dbReference type="SMART" id="SM00298"/>
    </source>
</evidence>
<keyword evidence="9" id="KW-0234">DNA repair</keyword>
<evidence type="ECO:0000256" key="6">
    <source>
        <dbReference type="ARBA" id="ARBA00022990"/>
    </source>
</evidence>
<evidence type="ECO:0000256" key="9">
    <source>
        <dbReference type="ARBA" id="ARBA00023204"/>
    </source>
</evidence>
<feature type="domain" description="Chromo" evidence="12">
    <location>
        <begin position="27"/>
        <end position="85"/>
    </location>
</feature>
<evidence type="ECO:0000256" key="1">
    <source>
        <dbReference type="ARBA" id="ARBA00004123"/>
    </source>
</evidence>
<dbReference type="AlphaFoldDB" id="A0ABD6EVE8"/>
<evidence type="ECO:0000256" key="11">
    <source>
        <dbReference type="SAM" id="MobiDB-lite"/>
    </source>
</evidence>
<evidence type="ECO:0000256" key="3">
    <source>
        <dbReference type="ARBA" id="ARBA00013184"/>
    </source>
</evidence>
<dbReference type="GO" id="GO:0005634">
    <property type="term" value="C:nucleus"/>
    <property type="evidence" value="ECO:0007669"/>
    <property type="project" value="UniProtKB-SubCell"/>
</dbReference>
<dbReference type="InterPro" id="IPR016197">
    <property type="entry name" value="Chromo-like_dom_sf"/>
</dbReference>
<name>A0ABD6EVE8_9BILA</name>
<evidence type="ECO:0000313" key="14">
    <source>
        <dbReference type="Proteomes" id="UP001608902"/>
    </source>
</evidence>
<keyword evidence="10" id="KW-0539">Nucleus</keyword>
<dbReference type="Proteomes" id="UP001608902">
    <property type="component" value="Unassembled WGS sequence"/>
</dbReference>
<dbReference type="GO" id="GO:0061733">
    <property type="term" value="F:protein-lysine-acetyltransferase activity"/>
    <property type="evidence" value="ECO:0007669"/>
    <property type="project" value="UniProtKB-EC"/>
</dbReference>
<dbReference type="InterPro" id="IPR000953">
    <property type="entry name" value="Chromo/chromo_shadow_dom"/>
</dbReference>
<keyword evidence="4" id="KW-0808">Transferase</keyword>